<dbReference type="CDD" id="cd03443">
    <property type="entry name" value="PaaI_thioesterase"/>
    <property type="match status" value="1"/>
</dbReference>
<evidence type="ECO:0000313" key="4">
    <source>
        <dbReference type="EMBL" id="OEU91793.1"/>
    </source>
</evidence>
<organism evidence="4 5">
    <name type="scientific">Streptomyces abyssalis</name>
    <dbReference type="NCBI Taxonomy" id="933944"/>
    <lineage>
        <taxon>Bacteria</taxon>
        <taxon>Bacillati</taxon>
        <taxon>Actinomycetota</taxon>
        <taxon>Actinomycetes</taxon>
        <taxon>Kitasatosporales</taxon>
        <taxon>Streptomycetaceae</taxon>
        <taxon>Streptomyces</taxon>
    </lineage>
</organism>
<protein>
    <submittedName>
        <fullName evidence="4">Aromatic compound degradation protein PaaI</fullName>
    </submittedName>
</protein>
<dbReference type="RefSeq" id="WP_070010080.1">
    <property type="nucleotide sequence ID" value="NZ_LJGS01000038.1"/>
</dbReference>
<dbReference type="NCBIfam" id="TIGR00369">
    <property type="entry name" value="unchar_dom_1"/>
    <property type="match status" value="1"/>
</dbReference>
<keyword evidence="2" id="KW-0378">Hydrolase</keyword>
<dbReference type="AlphaFoldDB" id="A0A1E7JSC2"/>
<dbReference type="PANTHER" id="PTHR43240:SF5">
    <property type="entry name" value="1,4-DIHYDROXY-2-NAPHTHOYL-COA THIOESTERASE 1"/>
    <property type="match status" value="1"/>
</dbReference>
<dbReference type="GO" id="GO:0061522">
    <property type="term" value="F:1,4-dihydroxy-2-naphthoyl-CoA thioesterase activity"/>
    <property type="evidence" value="ECO:0007669"/>
    <property type="project" value="TreeGrafter"/>
</dbReference>
<dbReference type="GO" id="GO:0005829">
    <property type="term" value="C:cytosol"/>
    <property type="evidence" value="ECO:0007669"/>
    <property type="project" value="TreeGrafter"/>
</dbReference>
<evidence type="ECO:0000256" key="2">
    <source>
        <dbReference type="ARBA" id="ARBA00022801"/>
    </source>
</evidence>
<dbReference type="PATRIC" id="fig|933944.5.peg.1723"/>
<dbReference type="EMBL" id="LJGT01000037">
    <property type="protein sequence ID" value="OEU91793.1"/>
    <property type="molecule type" value="Genomic_DNA"/>
</dbReference>
<reference evidence="4 5" key="1">
    <citation type="journal article" date="2016" name="Front. Microbiol.">
        <title>Comparative Genomics Analysis of Streptomyces Species Reveals Their Adaptation to the Marine Environment and Their Diversity at the Genomic Level.</title>
        <authorList>
            <person name="Tian X."/>
            <person name="Zhang Z."/>
            <person name="Yang T."/>
            <person name="Chen M."/>
            <person name="Li J."/>
            <person name="Chen F."/>
            <person name="Yang J."/>
            <person name="Li W."/>
            <person name="Zhang B."/>
            <person name="Zhang Z."/>
            <person name="Wu J."/>
            <person name="Zhang C."/>
            <person name="Long L."/>
            <person name="Xiao J."/>
        </authorList>
    </citation>
    <scope>NUCLEOTIDE SEQUENCE [LARGE SCALE GENOMIC DNA]</scope>
    <source>
        <strain evidence="4 5">SCSIO 10390</strain>
    </source>
</reference>
<feature type="domain" description="Thioesterase" evidence="3">
    <location>
        <begin position="52"/>
        <end position="127"/>
    </location>
</feature>
<accession>A0A1E7JSC2</accession>
<dbReference type="Gene3D" id="3.10.129.10">
    <property type="entry name" value="Hotdog Thioesterase"/>
    <property type="match status" value="1"/>
</dbReference>
<dbReference type="OrthoDB" id="9813282at2"/>
<evidence type="ECO:0000313" key="5">
    <source>
        <dbReference type="Proteomes" id="UP000176087"/>
    </source>
</evidence>
<evidence type="ECO:0000259" key="3">
    <source>
        <dbReference type="Pfam" id="PF03061"/>
    </source>
</evidence>
<dbReference type="Proteomes" id="UP000176087">
    <property type="component" value="Unassembled WGS sequence"/>
</dbReference>
<dbReference type="InterPro" id="IPR029069">
    <property type="entry name" value="HotDog_dom_sf"/>
</dbReference>
<sequence>MTDPAGDTPVPTLAQIAALMPFAQRLGIRIEAATPEEVAATLPWAEDLCTAGGVLHGGALMSLADSVGAVCAFLNLPPGAGTTTVESKTNFLRGVRSGQVRAVARPLHVGRTLIVVETSLWDEKERRVGQTTQSQLVTPPPSGA</sequence>
<name>A0A1E7JSC2_9ACTN</name>
<proteinExistence type="inferred from homology"/>
<dbReference type="SUPFAM" id="SSF54637">
    <property type="entry name" value="Thioesterase/thiol ester dehydrase-isomerase"/>
    <property type="match status" value="1"/>
</dbReference>
<dbReference type="InterPro" id="IPR003736">
    <property type="entry name" value="PAAI_dom"/>
</dbReference>
<gene>
    <name evidence="4" type="ORF">AN215_04675</name>
</gene>
<dbReference type="STRING" id="933944.AN215_04675"/>
<keyword evidence="5" id="KW-1185">Reference proteome</keyword>
<comment type="similarity">
    <text evidence="1">Belongs to the thioesterase PaaI family.</text>
</comment>
<dbReference type="PANTHER" id="PTHR43240">
    <property type="entry name" value="1,4-DIHYDROXY-2-NAPHTHOYL-COA THIOESTERASE 1"/>
    <property type="match status" value="1"/>
</dbReference>
<evidence type="ECO:0000256" key="1">
    <source>
        <dbReference type="ARBA" id="ARBA00008324"/>
    </source>
</evidence>
<comment type="caution">
    <text evidence="4">The sequence shown here is derived from an EMBL/GenBank/DDBJ whole genome shotgun (WGS) entry which is preliminary data.</text>
</comment>
<dbReference type="Pfam" id="PF03061">
    <property type="entry name" value="4HBT"/>
    <property type="match status" value="1"/>
</dbReference>
<dbReference type="InterPro" id="IPR006683">
    <property type="entry name" value="Thioestr_dom"/>
</dbReference>